<evidence type="ECO:0000313" key="3">
    <source>
        <dbReference type="Proteomes" id="UP001315001"/>
    </source>
</evidence>
<gene>
    <name evidence="2" type="ORF">JYQ75_11420</name>
</gene>
<name>A0ABS3ZN30_9FIRM</name>
<feature type="domain" description="BIG2" evidence="1">
    <location>
        <begin position="403"/>
        <end position="483"/>
    </location>
</feature>
<dbReference type="InterPro" id="IPR008964">
    <property type="entry name" value="Invasin/intimin_cell_adhesion"/>
</dbReference>
<dbReference type="Proteomes" id="UP001315001">
    <property type="component" value="Unassembled WGS sequence"/>
</dbReference>
<dbReference type="Pfam" id="PF19789">
    <property type="entry name" value="DUF6273"/>
    <property type="match status" value="1"/>
</dbReference>
<dbReference type="SUPFAM" id="SSF49373">
    <property type="entry name" value="Invasin/intimin cell-adhesion fragments"/>
    <property type="match status" value="2"/>
</dbReference>
<proteinExistence type="predicted"/>
<accession>A0ABS3ZN30</accession>
<reference evidence="2 3" key="1">
    <citation type="submission" date="2021-02" db="EMBL/GenBank/DDBJ databases">
        <title>Lactate utilizing bacteria of the human gut.</title>
        <authorList>
            <person name="Sheridan P.O."/>
        </authorList>
    </citation>
    <scope>NUCLEOTIDE SEQUENCE [LARGE SCALE GENOMIC DNA]</scope>
    <source>
        <strain evidence="2 3">HTF-83D</strain>
    </source>
</reference>
<dbReference type="Pfam" id="PF02368">
    <property type="entry name" value="Big_2"/>
    <property type="match status" value="1"/>
</dbReference>
<protein>
    <submittedName>
        <fullName evidence="2">Ig-like domain-containing protein</fullName>
    </submittedName>
</protein>
<evidence type="ECO:0000259" key="1">
    <source>
        <dbReference type="SMART" id="SM00635"/>
    </source>
</evidence>
<feature type="domain" description="BIG2" evidence="1">
    <location>
        <begin position="491"/>
        <end position="570"/>
    </location>
</feature>
<dbReference type="RefSeq" id="WP_147607230.1">
    <property type="nucleotide sequence ID" value="NZ_JAFIQO010000166.1"/>
</dbReference>
<dbReference type="SMART" id="SM00635">
    <property type="entry name" value="BID_2"/>
    <property type="match status" value="2"/>
</dbReference>
<evidence type="ECO:0000313" key="2">
    <source>
        <dbReference type="EMBL" id="MBP0057983.1"/>
    </source>
</evidence>
<sequence length="575" mass="63769">MERKYRKVSRWKEILVVVLSFGMIIGGVFWGTARVEAAEKISNPRIVKNSLMVAKQKVTWDCIYFGRYPQSEVVEQGSKQEALLKKMNESAEIKYEAVSSSNFQAISNASYNENGDATVNGVKYRRLRGMDATYVETLEVESHYKYDRDYTTYHYFKYEPIKWRVLNVQNGKAFLLADIVLDNQKYNMNEKKCFWSDSSMRSWLNGYEKAENQSGIDYTSKNFIGSAFSMTEQKAIKVTHVVNKGGVNYGTMIGDKDTEDKIFLLSELEACTTAANKYGFATEERCEDEARRCSCSTYAYAMGAWRGGDGGNYVNSIKRGRVYWWLRASVSLDGESPDFIESGGRVHSLGGGYNSTGGMRPALYMNLADSNNYTYAGTVCSVQESSRINEENADIDQEGTVKRVKSLSFLGNLQKIAAGCKVSLKVNIIPKEVSDVKLIWKSSNSKVATVTQNGVVTLKKKTGGKKVIITAMATDGSGVSSSWEITSMSGIVKKIKIAGAKQVKAGKKLKLKAKVSATKKANTKLLWTSSNPKLATVNAKGVVKTKKSAKRKTVKITAMATDGSNKKTTVKIKIK</sequence>
<keyword evidence="3" id="KW-1185">Reference proteome</keyword>
<dbReference type="EMBL" id="JAFIQO010000166">
    <property type="protein sequence ID" value="MBP0057983.1"/>
    <property type="molecule type" value="Genomic_DNA"/>
</dbReference>
<organism evidence="2 3">
    <name type="scientific">Anaerobutyricum soehngenii</name>
    <dbReference type="NCBI Taxonomy" id="105843"/>
    <lineage>
        <taxon>Bacteria</taxon>
        <taxon>Bacillati</taxon>
        <taxon>Bacillota</taxon>
        <taxon>Clostridia</taxon>
        <taxon>Lachnospirales</taxon>
        <taxon>Lachnospiraceae</taxon>
        <taxon>Anaerobutyricum</taxon>
    </lineage>
</organism>
<dbReference type="Gene3D" id="2.60.40.1080">
    <property type="match status" value="2"/>
</dbReference>
<dbReference type="InterPro" id="IPR046240">
    <property type="entry name" value="DUF6273"/>
</dbReference>
<comment type="caution">
    <text evidence="2">The sequence shown here is derived from an EMBL/GenBank/DDBJ whole genome shotgun (WGS) entry which is preliminary data.</text>
</comment>
<dbReference type="InterPro" id="IPR003343">
    <property type="entry name" value="Big_2"/>
</dbReference>